<protein>
    <submittedName>
        <fullName evidence="1">Uncharacterized protein</fullName>
    </submittedName>
</protein>
<evidence type="ECO:0000313" key="2">
    <source>
        <dbReference type="Proteomes" id="UP000092993"/>
    </source>
</evidence>
<keyword evidence="2" id="KW-1185">Reference proteome</keyword>
<accession>A0A1C7MIK4</accession>
<comment type="caution">
    <text evidence="1">The sequence shown here is derived from an EMBL/GenBank/DDBJ whole genome shotgun (WGS) entry which is preliminary data.</text>
</comment>
<gene>
    <name evidence="1" type="ORF">A0H81_03942</name>
</gene>
<dbReference type="AlphaFoldDB" id="A0A1C7MIK4"/>
<dbReference type="EMBL" id="LUGG01000003">
    <property type="protein sequence ID" value="OBZ76239.1"/>
    <property type="molecule type" value="Genomic_DNA"/>
</dbReference>
<sequence>MIRPKSMSPNAATETSCDPSVEGLPCGGLPTDIFRGGVVRLNALREHAHHWILCEKGEAVVEEDYSSMAHVVIVLECARAMGRT</sequence>
<organism evidence="1 2">
    <name type="scientific">Grifola frondosa</name>
    <name type="common">Maitake</name>
    <name type="synonym">Polyporus frondosus</name>
    <dbReference type="NCBI Taxonomy" id="5627"/>
    <lineage>
        <taxon>Eukaryota</taxon>
        <taxon>Fungi</taxon>
        <taxon>Dikarya</taxon>
        <taxon>Basidiomycota</taxon>
        <taxon>Agaricomycotina</taxon>
        <taxon>Agaricomycetes</taxon>
        <taxon>Polyporales</taxon>
        <taxon>Grifolaceae</taxon>
        <taxon>Grifola</taxon>
    </lineage>
</organism>
<reference evidence="1 2" key="1">
    <citation type="submission" date="2016-03" db="EMBL/GenBank/DDBJ databases">
        <title>Whole genome sequencing of Grifola frondosa 9006-11.</title>
        <authorList>
            <person name="Min B."/>
            <person name="Park H."/>
            <person name="Kim J.-G."/>
            <person name="Cho H."/>
            <person name="Oh Y.-L."/>
            <person name="Kong W.-S."/>
            <person name="Choi I.-G."/>
        </authorList>
    </citation>
    <scope>NUCLEOTIDE SEQUENCE [LARGE SCALE GENOMIC DNA]</scope>
    <source>
        <strain evidence="1 2">9006-11</strain>
    </source>
</reference>
<evidence type="ECO:0000313" key="1">
    <source>
        <dbReference type="EMBL" id="OBZ76239.1"/>
    </source>
</evidence>
<dbReference type="Proteomes" id="UP000092993">
    <property type="component" value="Unassembled WGS sequence"/>
</dbReference>
<proteinExistence type="predicted"/>
<name>A0A1C7MIK4_GRIFR</name>